<keyword evidence="3" id="KW-1185">Reference proteome</keyword>
<proteinExistence type="predicted"/>
<dbReference type="GO" id="GO:0016747">
    <property type="term" value="F:acyltransferase activity, transferring groups other than amino-acyl groups"/>
    <property type="evidence" value="ECO:0007669"/>
    <property type="project" value="InterPro"/>
</dbReference>
<dbReference type="Proteomes" id="UP000245793">
    <property type="component" value="Unassembled WGS sequence"/>
</dbReference>
<dbReference type="InterPro" id="IPR000182">
    <property type="entry name" value="GNAT_dom"/>
</dbReference>
<keyword evidence="2" id="KW-0808">Transferase</keyword>
<reference evidence="2 3" key="1">
    <citation type="submission" date="2018-04" db="EMBL/GenBank/DDBJ databases">
        <title>Genomic Encyclopedia of Type Strains, Phase IV (KMG-IV): sequencing the most valuable type-strain genomes for metagenomic binning, comparative biology and taxonomic classification.</title>
        <authorList>
            <person name="Goeker M."/>
        </authorList>
    </citation>
    <scope>NUCLEOTIDE SEQUENCE [LARGE SCALE GENOMIC DNA]</scope>
    <source>
        <strain evidence="2 3">DSM 20705</strain>
    </source>
</reference>
<organism evidence="2 3">
    <name type="scientific">Ezakiella coagulans</name>
    <dbReference type="NCBI Taxonomy" id="46507"/>
    <lineage>
        <taxon>Bacteria</taxon>
        <taxon>Bacillati</taxon>
        <taxon>Bacillota</taxon>
        <taxon>Tissierellia</taxon>
        <taxon>Ezakiella</taxon>
    </lineage>
</organism>
<evidence type="ECO:0000313" key="2">
    <source>
        <dbReference type="EMBL" id="PVY89203.1"/>
    </source>
</evidence>
<dbReference type="AlphaFoldDB" id="A0A2U1DNF3"/>
<name>A0A2U1DNF3_9FIRM</name>
<evidence type="ECO:0000313" key="3">
    <source>
        <dbReference type="Proteomes" id="UP000245793"/>
    </source>
</evidence>
<sequence>MNINYKDILIRNAIESDAKQLETWWNDGSVMAHAGFPDGFHTNAERIKNQIENYTDKKRTLIIEYKDIPIGEMNYKMSDDSECEIGIKICESDYQERGIGRVVLSLFIEELFNMGAKLIFLTTNLKNERAQHVYEKLGFKKTKIEYDSWEDQRGELQSTVYYDLTRENFVSYK</sequence>
<evidence type="ECO:0000259" key="1">
    <source>
        <dbReference type="PROSITE" id="PS51186"/>
    </source>
</evidence>
<protein>
    <submittedName>
        <fullName evidence="2">RimJ/RimL family protein N-acetyltransferase</fullName>
    </submittedName>
</protein>
<dbReference type="Gene3D" id="3.40.630.30">
    <property type="match status" value="1"/>
</dbReference>
<dbReference type="PANTHER" id="PTHR43415">
    <property type="entry name" value="SPERMIDINE N(1)-ACETYLTRANSFERASE"/>
    <property type="match status" value="1"/>
</dbReference>
<gene>
    <name evidence="2" type="ORF">C7381_11041</name>
</gene>
<dbReference type="RefSeq" id="WP_116480495.1">
    <property type="nucleotide sequence ID" value="NZ_QEKV01000010.1"/>
</dbReference>
<accession>A0A2U1DNF3</accession>
<dbReference type="InterPro" id="IPR016181">
    <property type="entry name" value="Acyl_CoA_acyltransferase"/>
</dbReference>
<comment type="caution">
    <text evidence="2">The sequence shown here is derived from an EMBL/GenBank/DDBJ whole genome shotgun (WGS) entry which is preliminary data.</text>
</comment>
<dbReference type="PROSITE" id="PS51186">
    <property type="entry name" value="GNAT"/>
    <property type="match status" value="1"/>
</dbReference>
<dbReference type="EMBL" id="QEKV01000010">
    <property type="protein sequence ID" value="PVY89203.1"/>
    <property type="molecule type" value="Genomic_DNA"/>
</dbReference>
<dbReference type="Pfam" id="PF13302">
    <property type="entry name" value="Acetyltransf_3"/>
    <property type="match status" value="1"/>
</dbReference>
<dbReference type="SUPFAM" id="SSF55729">
    <property type="entry name" value="Acyl-CoA N-acyltransferases (Nat)"/>
    <property type="match status" value="1"/>
</dbReference>
<dbReference type="PANTHER" id="PTHR43415:SF3">
    <property type="entry name" value="GNAT-FAMILY ACETYLTRANSFERASE"/>
    <property type="match status" value="1"/>
</dbReference>
<dbReference type="CDD" id="cd04301">
    <property type="entry name" value="NAT_SF"/>
    <property type="match status" value="1"/>
</dbReference>
<feature type="domain" description="N-acetyltransferase" evidence="1">
    <location>
        <begin position="8"/>
        <end position="167"/>
    </location>
</feature>